<proteinExistence type="predicted"/>
<keyword evidence="1" id="KW-0472">Membrane</keyword>
<dbReference type="AlphaFoldDB" id="I4YZ56"/>
<feature type="transmembrane region" description="Helical" evidence="1">
    <location>
        <begin position="6"/>
        <end position="23"/>
    </location>
</feature>
<name>I4YZ56_9HYPH</name>
<evidence type="ECO:0000313" key="2">
    <source>
        <dbReference type="EMBL" id="EIM29248.1"/>
    </source>
</evidence>
<organism evidence="2 3">
    <name type="scientific">Microvirga lotononidis</name>
    <dbReference type="NCBI Taxonomy" id="864069"/>
    <lineage>
        <taxon>Bacteria</taxon>
        <taxon>Pseudomonadati</taxon>
        <taxon>Pseudomonadota</taxon>
        <taxon>Alphaproteobacteria</taxon>
        <taxon>Hyphomicrobiales</taxon>
        <taxon>Methylobacteriaceae</taxon>
        <taxon>Microvirga</taxon>
    </lineage>
</organism>
<reference evidence="2 3" key="1">
    <citation type="submission" date="2012-02" db="EMBL/GenBank/DDBJ databases">
        <title>Improved High-Quality Draft sequence of Microvirga sp. WSM3557.</title>
        <authorList>
            <consortium name="US DOE Joint Genome Institute"/>
            <person name="Lucas S."/>
            <person name="Han J."/>
            <person name="Lapidus A."/>
            <person name="Cheng J.-F."/>
            <person name="Goodwin L."/>
            <person name="Pitluck S."/>
            <person name="Peters L."/>
            <person name="Zhang X."/>
            <person name="Detter J.C."/>
            <person name="Han C."/>
            <person name="Tapia R."/>
            <person name="Land M."/>
            <person name="Hauser L."/>
            <person name="Kyrpides N."/>
            <person name="Ivanova N."/>
            <person name="Pagani I."/>
            <person name="Brau L."/>
            <person name="Yates R."/>
            <person name="O'Hara G."/>
            <person name="Rui T."/>
            <person name="Howieson J."/>
            <person name="Reeve W."/>
            <person name="Woyke T."/>
        </authorList>
    </citation>
    <scope>NUCLEOTIDE SEQUENCE [LARGE SCALE GENOMIC DNA]</scope>
    <source>
        <strain evidence="2 3">WSM3557</strain>
    </source>
</reference>
<feature type="transmembrane region" description="Helical" evidence="1">
    <location>
        <begin position="30"/>
        <end position="54"/>
    </location>
</feature>
<evidence type="ECO:0000256" key="1">
    <source>
        <dbReference type="SAM" id="Phobius"/>
    </source>
</evidence>
<dbReference type="PATRIC" id="fig|864069.3.peg.1901"/>
<dbReference type="EMBL" id="JH660641">
    <property type="protein sequence ID" value="EIM29248.1"/>
    <property type="molecule type" value="Genomic_DNA"/>
</dbReference>
<keyword evidence="1" id="KW-0812">Transmembrane</keyword>
<dbReference type="RefSeq" id="WP_009490713.1">
    <property type="nucleotide sequence ID" value="NZ_CP141048.1"/>
</dbReference>
<dbReference type="HOGENOM" id="CLU_2479882_0_0_5"/>
<accession>I4YZ56</accession>
<feature type="transmembrane region" description="Helical" evidence="1">
    <location>
        <begin position="60"/>
        <end position="83"/>
    </location>
</feature>
<keyword evidence="3" id="KW-1185">Reference proteome</keyword>
<keyword evidence="1" id="KW-1133">Transmembrane helix</keyword>
<protein>
    <submittedName>
        <fullName evidence="2">Uncharacterized protein</fullName>
    </submittedName>
</protein>
<dbReference type="Proteomes" id="UP000003947">
    <property type="component" value="Unassembled WGS sequence"/>
</dbReference>
<gene>
    <name evidence="2" type="ORF">MicloDRAFT_00017200</name>
</gene>
<sequence precursor="true">MLDWIWLLALPIAVIMVMPASTARNRVCRYVLCAGRFLTVGSWLPLLSSVIFGWAGDNPVGLGLLAMFGSGFGLLLMGFGTFLRRQE</sequence>
<evidence type="ECO:0000313" key="3">
    <source>
        <dbReference type="Proteomes" id="UP000003947"/>
    </source>
</evidence>